<dbReference type="OrthoDB" id="1927254at2759"/>
<evidence type="ECO:0000313" key="12">
    <source>
        <dbReference type="Proteomes" id="UP000790787"/>
    </source>
</evidence>
<feature type="region of interest" description="Disordered" evidence="10">
    <location>
        <begin position="123"/>
        <end position="182"/>
    </location>
</feature>
<dbReference type="PROSITE" id="PS50884">
    <property type="entry name" value="ZF_DOF_2"/>
    <property type="match status" value="1"/>
</dbReference>
<feature type="compositionally biased region" description="Low complexity" evidence="10">
    <location>
        <begin position="29"/>
        <end position="39"/>
    </location>
</feature>
<sequence length="394" mass="41776">MVFSSIPAYLDPTNWQQQSGGSIPNHHQLTSPLSQSATPPSLPPPPPPLQPHGSSGGAGSIRPGSMADRARLANIPMPETALKCPRCESSNTKFCYFNNYSLSQPRHFCKTCRRYWTRGGALRNVPVGGGCRRNKRSSSKSSNNNSNNTSKSPASSTSTDGRQAANNNSGSTSTISSHSNSFSGPTSAASLLGLMSPQIPPLRFLSPLGQLTDHHHHHQFSTPGNNMNLNFSTSGNVLGGSSEGMMVNNNNLLGAGAGAGAGGGVASFLSSVNVEHWRMQQQQMAQQFPNFIGGFDQSNSPSGINNYQFQGGVNEGVQFLGGNESTTSQIRPKISTSMLNQMASVKMEDNNHNQDQSALSRQLLGIQGNENWNTASAWSDLSASFSSSSTSNAL</sequence>
<dbReference type="InterPro" id="IPR045174">
    <property type="entry name" value="Dof"/>
</dbReference>
<comment type="function">
    <text evidence="9">Transcription factor that binds specifically to a 5'-AA[AG]G-3' consensus core sequence.</text>
</comment>
<feature type="compositionally biased region" description="Polar residues" evidence="10">
    <location>
        <begin position="13"/>
        <end position="28"/>
    </location>
</feature>
<dbReference type="PROSITE" id="PS01361">
    <property type="entry name" value="ZF_DOF_1"/>
    <property type="match status" value="1"/>
</dbReference>
<dbReference type="RefSeq" id="XP_016465077.1">
    <property type="nucleotide sequence ID" value="XM_016609591.1"/>
</dbReference>
<evidence type="ECO:0000256" key="6">
    <source>
        <dbReference type="ARBA" id="ARBA00023163"/>
    </source>
</evidence>
<keyword evidence="1 9" id="KW-0479">Metal-binding</keyword>
<feature type="compositionally biased region" description="Low complexity" evidence="10">
    <location>
        <begin position="166"/>
        <end position="182"/>
    </location>
</feature>
<dbReference type="RefSeq" id="XP_016465077.1">
    <property type="nucleotide sequence ID" value="XM_016609591.2"/>
</dbReference>
<accession>A0A1S3ZL43</accession>
<comment type="subcellular location">
    <subcellularLocation>
        <location evidence="8 9">Nucleus</location>
    </subcellularLocation>
</comment>
<gene>
    <name evidence="13" type="primary">LOC107787963</name>
</gene>
<evidence type="ECO:0000256" key="7">
    <source>
        <dbReference type="ARBA" id="ARBA00023242"/>
    </source>
</evidence>
<keyword evidence="5 8" id="KW-0238">DNA-binding</keyword>
<feature type="compositionally biased region" description="Low complexity" evidence="10">
    <location>
        <begin position="139"/>
        <end position="159"/>
    </location>
</feature>
<keyword evidence="6 9" id="KW-0804">Transcription</keyword>
<evidence type="ECO:0000256" key="10">
    <source>
        <dbReference type="SAM" id="MobiDB-lite"/>
    </source>
</evidence>
<reference evidence="12" key="1">
    <citation type="journal article" date="2014" name="Nat. Commun.">
        <title>The tobacco genome sequence and its comparison with those of tomato and potato.</title>
        <authorList>
            <person name="Sierro N."/>
            <person name="Battey J.N."/>
            <person name="Ouadi S."/>
            <person name="Bakaher N."/>
            <person name="Bovet L."/>
            <person name="Willig A."/>
            <person name="Goepfert S."/>
            <person name="Peitsch M.C."/>
            <person name="Ivanov N.V."/>
        </authorList>
    </citation>
    <scope>NUCLEOTIDE SEQUENCE [LARGE SCALE GENOMIC DNA]</scope>
</reference>
<organism evidence="12 13">
    <name type="scientific">Nicotiana tabacum</name>
    <name type="common">Common tobacco</name>
    <dbReference type="NCBI Taxonomy" id="4097"/>
    <lineage>
        <taxon>Eukaryota</taxon>
        <taxon>Viridiplantae</taxon>
        <taxon>Streptophyta</taxon>
        <taxon>Embryophyta</taxon>
        <taxon>Tracheophyta</taxon>
        <taxon>Spermatophyta</taxon>
        <taxon>Magnoliopsida</taxon>
        <taxon>eudicotyledons</taxon>
        <taxon>Gunneridae</taxon>
        <taxon>Pentapetalae</taxon>
        <taxon>asterids</taxon>
        <taxon>lamiids</taxon>
        <taxon>Solanales</taxon>
        <taxon>Solanaceae</taxon>
        <taxon>Nicotianoideae</taxon>
        <taxon>Nicotianeae</taxon>
        <taxon>Nicotiana</taxon>
    </lineage>
</organism>
<evidence type="ECO:0000256" key="5">
    <source>
        <dbReference type="ARBA" id="ARBA00023125"/>
    </source>
</evidence>
<evidence type="ECO:0000256" key="8">
    <source>
        <dbReference type="PROSITE-ProRule" id="PRU00071"/>
    </source>
</evidence>
<feature type="domain" description="Dof-type" evidence="11">
    <location>
        <begin position="82"/>
        <end position="136"/>
    </location>
</feature>
<dbReference type="Proteomes" id="UP000790787">
    <property type="component" value="Chromosome 10"/>
</dbReference>
<dbReference type="Pfam" id="PF02701">
    <property type="entry name" value="Zn_ribbon_Dof"/>
    <property type="match status" value="1"/>
</dbReference>
<dbReference type="PaxDb" id="4097-A0A1S3ZL43"/>
<keyword evidence="12" id="KW-1185">Reference proteome</keyword>
<evidence type="ECO:0000256" key="1">
    <source>
        <dbReference type="ARBA" id="ARBA00022723"/>
    </source>
</evidence>
<dbReference type="InterPro" id="IPR003851">
    <property type="entry name" value="Znf_Dof"/>
</dbReference>
<dbReference type="GO" id="GO:0008270">
    <property type="term" value="F:zinc ion binding"/>
    <property type="evidence" value="ECO:0007669"/>
    <property type="project" value="UniProtKB-KW"/>
</dbReference>
<evidence type="ECO:0000256" key="3">
    <source>
        <dbReference type="ARBA" id="ARBA00022833"/>
    </source>
</evidence>
<keyword evidence="7 8" id="KW-0539">Nucleus</keyword>
<dbReference type="KEGG" id="nta:107787963"/>
<protein>
    <recommendedName>
        <fullName evidence="9">Dof zinc finger protein</fullName>
    </recommendedName>
</protein>
<dbReference type="GO" id="GO:0003677">
    <property type="term" value="F:DNA binding"/>
    <property type="evidence" value="ECO:0007669"/>
    <property type="project" value="UniProtKB-UniRule"/>
</dbReference>
<dbReference type="GO" id="GO:0005634">
    <property type="term" value="C:nucleus"/>
    <property type="evidence" value="ECO:0007669"/>
    <property type="project" value="UniProtKB-SubCell"/>
</dbReference>
<dbReference type="PANTHER" id="PTHR31992:SF351">
    <property type="entry name" value="DOF ZINC FINGER PROTEIN"/>
    <property type="match status" value="1"/>
</dbReference>
<name>A0A1S3ZL43_TOBAC</name>
<dbReference type="PANTHER" id="PTHR31992">
    <property type="entry name" value="DOF ZINC FINGER PROTEIN DOF1.4-RELATED"/>
    <property type="match status" value="1"/>
</dbReference>
<dbReference type="AlphaFoldDB" id="A0A1S3ZL43"/>
<keyword evidence="3 9" id="KW-0862">Zinc</keyword>
<feature type="compositionally biased region" description="Pro residues" evidence="10">
    <location>
        <begin position="40"/>
        <end position="50"/>
    </location>
</feature>
<evidence type="ECO:0000259" key="11">
    <source>
        <dbReference type="PROSITE" id="PS50884"/>
    </source>
</evidence>
<evidence type="ECO:0000256" key="2">
    <source>
        <dbReference type="ARBA" id="ARBA00022771"/>
    </source>
</evidence>
<dbReference type="OMA" id="NIRMPEA"/>
<keyword evidence="2 8" id="KW-0863">Zinc-finger</keyword>
<keyword evidence="4 9" id="KW-0805">Transcription regulation</keyword>
<dbReference type="GeneID" id="107787963"/>
<evidence type="ECO:0000256" key="9">
    <source>
        <dbReference type="RuleBase" id="RU369094"/>
    </source>
</evidence>
<proteinExistence type="predicted"/>
<dbReference type="STRING" id="4097.A0A1S3ZL43"/>
<feature type="region of interest" description="Disordered" evidence="10">
    <location>
        <begin position="13"/>
        <end position="64"/>
    </location>
</feature>
<dbReference type="GO" id="GO:0003700">
    <property type="term" value="F:DNA-binding transcription factor activity"/>
    <property type="evidence" value="ECO:0007669"/>
    <property type="project" value="UniProtKB-UniRule"/>
</dbReference>
<evidence type="ECO:0000256" key="4">
    <source>
        <dbReference type="ARBA" id="ARBA00023015"/>
    </source>
</evidence>
<evidence type="ECO:0000313" key="13">
    <source>
        <dbReference type="RefSeq" id="XP_016465077.1"/>
    </source>
</evidence>
<reference evidence="13" key="2">
    <citation type="submission" date="2025-08" db="UniProtKB">
        <authorList>
            <consortium name="RefSeq"/>
        </authorList>
    </citation>
    <scope>IDENTIFICATION</scope>
    <source>
        <tissue evidence="13">Leaf</tissue>
    </source>
</reference>